<dbReference type="EMBL" id="JPQT01000141">
    <property type="protein sequence ID" value="KFE45834.1"/>
    <property type="molecule type" value="Genomic_DNA"/>
</dbReference>
<dbReference type="RefSeq" id="WP_020293435.1">
    <property type="nucleotide sequence ID" value="NZ_JPQT01000141.1"/>
</dbReference>
<evidence type="ECO:0000313" key="3">
    <source>
        <dbReference type="Proteomes" id="UP000028643"/>
    </source>
</evidence>
<name>A0A085URM1_PSESX</name>
<dbReference type="PATRIC" id="fig|317.174.peg.5275"/>
<protein>
    <recommendedName>
        <fullName evidence="4">DUF484 family protein</fullName>
    </recommendedName>
</protein>
<dbReference type="InterPro" id="IPR029016">
    <property type="entry name" value="GAF-like_dom_sf"/>
</dbReference>
<evidence type="ECO:0000313" key="2">
    <source>
        <dbReference type="EMBL" id="KFE45834.1"/>
    </source>
</evidence>
<dbReference type="AlphaFoldDB" id="A0A085URM1"/>
<dbReference type="Gene3D" id="3.30.450.40">
    <property type="match status" value="1"/>
</dbReference>
<feature type="region of interest" description="Disordered" evidence="1">
    <location>
        <begin position="1"/>
        <end position="21"/>
    </location>
</feature>
<evidence type="ECO:0000256" key="1">
    <source>
        <dbReference type="SAM" id="MobiDB-lite"/>
    </source>
</evidence>
<gene>
    <name evidence="2" type="ORF">IV02_25835</name>
</gene>
<dbReference type="PANTHER" id="PTHR38765">
    <property type="entry name" value="DUF484 DOMAIN-CONTAINING PROTEIN"/>
    <property type="match status" value="1"/>
</dbReference>
<dbReference type="eggNOG" id="COG3159">
    <property type="taxonomic scope" value="Bacteria"/>
</dbReference>
<proteinExistence type="predicted"/>
<feature type="compositionally biased region" description="Polar residues" evidence="1">
    <location>
        <begin position="1"/>
        <end position="16"/>
    </location>
</feature>
<dbReference type="Proteomes" id="UP000028643">
    <property type="component" value="Unassembled WGS sequence"/>
</dbReference>
<dbReference type="PANTHER" id="PTHR38765:SF1">
    <property type="entry name" value="DUF484 DOMAIN-CONTAINING PROTEIN"/>
    <property type="match status" value="1"/>
</dbReference>
<accession>A0A085URM1</accession>
<dbReference type="Pfam" id="PF04340">
    <property type="entry name" value="DUF484"/>
    <property type="match status" value="1"/>
</dbReference>
<organism evidence="2 3">
    <name type="scientific">Pseudomonas syringae</name>
    <dbReference type="NCBI Taxonomy" id="317"/>
    <lineage>
        <taxon>Bacteria</taxon>
        <taxon>Pseudomonadati</taxon>
        <taxon>Pseudomonadota</taxon>
        <taxon>Gammaproteobacteria</taxon>
        <taxon>Pseudomonadales</taxon>
        <taxon>Pseudomonadaceae</taxon>
        <taxon>Pseudomonas</taxon>
    </lineage>
</organism>
<evidence type="ECO:0008006" key="4">
    <source>
        <dbReference type="Google" id="ProtNLM"/>
    </source>
</evidence>
<dbReference type="InterPro" id="IPR007435">
    <property type="entry name" value="DUF484"/>
</dbReference>
<sequence length="244" mass="27198">MTDKPQTSTDTPSESPADNAAPNTEAEAIIAFLLDHPDFFAEHDELLVSMRIPHQRGDTVSLVERQLKLLRERNIEMRHRLSQLMDVARDNDRLFDKTRRLNLALMDATSLEEIVIAVEDSLRQEFQVPFVSLILFSDNAMPVGRWVTTAEAQKAIGGLIGEKTVCGALREHELAFLFGAEQSKEVGSTAIVTLNHLGLHGVLAIGSRDPQHYKSSVGTLFLNYIADVLGRLLPRFTNALRSVR</sequence>
<reference evidence="2 3" key="1">
    <citation type="submission" date="2014-07" db="EMBL/GenBank/DDBJ databases">
        <title>Draft Genome Sequences of Environmental Pseudomonas syringae strains.</title>
        <authorList>
            <person name="Baltrus D.A."/>
            <person name="Berge O."/>
            <person name="Morris C."/>
        </authorList>
    </citation>
    <scope>NUCLEOTIDE SEQUENCE [LARGE SCALE GENOMIC DNA]</scope>
    <source>
        <strain evidence="2 3">CEB003</strain>
    </source>
</reference>
<comment type="caution">
    <text evidence="2">The sequence shown here is derived from an EMBL/GenBank/DDBJ whole genome shotgun (WGS) entry which is preliminary data.</text>
</comment>